<evidence type="ECO:0000313" key="3">
    <source>
        <dbReference type="WBParaSite" id="Minc3s01607g25064"/>
    </source>
</evidence>
<organism evidence="2 3">
    <name type="scientific">Meloidogyne incognita</name>
    <name type="common">Southern root-knot nematode worm</name>
    <name type="synonym">Oxyuris incognita</name>
    <dbReference type="NCBI Taxonomy" id="6306"/>
    <lineage>
        <taxon>Eukaryota</taxon>
        <taxon>Metazoa</taxon>
        <taxon>Ecdysozoa</taxon>
        <taxon>Nematoda</taxon>
        <taxon>Chromadorea</taxon>
        <taxon>Rhabditida</taxon>
        <taxon>Tylenchina</taxon>
        <taxon>Tylenchomorpha</taxon>
        <taxon>Tylenchoidea</taxon>
        <taxon>Meloidogynidae</taxon>
        <taxon>Meloidogyninae</taxon>
        <taxon>Meloidogyne</taxon>
        <taxon>Meloidogyne incognita group</taxon>
    </lineage>
</organism>
<sequence length="194" mass="22838">MSLSSNNENKLNNCGIKQQKEENKNNFVLNDQKIKEELETLKVENKKLKRKEEINNNELTKIREEYQKLTNELVASKNLVSLLELERTQIKQQFEKDIEKIQNDANHYKSENERIFDLYNKQQIKNKAMGSNIANLTRINRKLKEELNISNNKINQLQGQINKNSKNVNEQTDEKFKDFGGQVDIRSQKAFPIN</sequence>
<protein>
    <submittedName>
        <fullName evidence="3">Uncharacterized protein</fullName>
    </submittedName>
</protein>
<accession>A0A914MBY8</accession>
<feature type="coiled-coil region" evidence="1">
    <location>
        <begin position="31"/>
        <end position="174"/>
    </location>
</feature>
<dbReference type="AlphaFoldDB" id="A0A914MBY8"/>
<evidence type="ECO:0000313" key="2">
    <source>
        <dbReference type="Proteomes" id="UP000887563"/>
    </source>
</evidence>
<dbReference type="Proteomes" id="UP000887563">
    <property type="component" value="Unplaced"/>
</dbReference>
<evidence type="ECO:0000256" key="1">
    <source>
        <dbReference type="SAM" id="Coils"/>
    </source>
</evidence>
<keyword evidence="1" id="KW-0175">Coiled coil</keyword>
<name>A0A914MBY8_MELIC</name>
<keyword evidence="2" id="KW-1185">Reference proteome</keyword>
<reference evidence="3" key="1">
    <citation type="submission" date="2022-11" db="UniProtKB">
        <authorList>
            <consortium name="WormBaseParasite"/>
        </authorList>
    </citation>
    <scope>IDENTIFICATION</scope>
</reference>
<dbReference type="WBParaSite" id="Minc3s01607g25064">
    <property type="protein sequence ID" value="Minc3s01607g25064"/>
    <property type="gene ID" value="Minc3s01607g25064"/>
</dbReference>
<proteinExistence type="predicted"/>